<dbReference type="InterPro" id="IPR040976">
    <property type="entry name" value="Pkinase_fungal"/>
</dbReference>
<dbReference type="AlphaFoldDB" id="A0A9P5Q4A9"/>
<gene>
    <name evidence="3" type="ORF">BDP27DRAFT_1415727</name>
</gene>
<dbReference type="GO" id="GO:0004672">
    <property type="term" value="F:protein kinase activity"/>
    <property type="evidence" value="ECO:0007669"/>
    <property type="project" value="InterPro"/>
</dbReference>
<comment type="caution">
    <text evidence="3">The sequence shown here is derived from an EMBL/GenBank/DDBJ whole genome shotgun (WGS) entry which is preliminary data.</text>
</comment>
<feature type="compositionally biased region" description="Polar residues" evidence="1">
    <location>
        <begin position="491"/>
        <end position="505"/>
    </location>
</feature>
<evidence type="ECO:0000259" key="2">
    <source>
        <dbReference type="SMART" id="SM00220"/>
    </source>
</evidence>
<evidence type="ECO:0000313" key="3">
    <source>
        <dbReference type="EMBL" id="KAF9074801.1"/>
    </source>
</evidence>
<evidence type="ECO:0000313" key="4">
    <source>
        <dbReference type="Proteomes" id="UP000772434"/>
    </source>
</evidence>
<dbReference type="InterPro" id="IPR000719">
    <property type="entry name" value="Prot_kinase_dom"/>
</dbReference>
<keyword evidence="4" id="KW-1185">Reference proteome</keyword>
<reference evidence="3" key="1">
    <citation type="submission" date="2020-11" db="EMBL/GenBank/DDBJ databases">
        <authorList>
            <consortium name="DOE Joint Genome Institute"/>
            <person name="Ahrendt S."/>
            <person name="Riley R."/>
            <person name="Andreopoulos W."/>
            <person name="Labutti K."/>
            <person name="Pangilinan J."/>
            <person name="Ruiz-Duenas F.J."/>
            <person name="Barrasa J.M."/>
            <person name="Sanchez-Garcia M."/>
            <person name="Camarero S."/>
            <person name="Miyauchi S."/>
            <person name="Serrano A."/>
            <person name="Linde D."/>
            <person name="Babiker R."/>
            <person name="Drula E."/>
            <person name="Ayuso-Fernandez I."/>
            <person name="Pacheco R."/>
            <person name="Padilla G."/>
            <person name="Ferreira P."/>
            <person name="Barriuso J."/>
            <person name="Kellner H."/>
            <person name="Castanera R."/>
            <person name="Alfaro M."/>
            <person name="Ramirez L."/>
            <person name="Pisabarro A.G."/>
            <person name="Kuo A."/>
            <person name="Tritt A."/>
            <person name="Lipzen A."/>
            <person name="He G."/>
            <person name="Yan M."/>
            <person name="Ng V."/>
            <person name="Cullen D."/>
            <person name="Martin F."/>
            <person name="Rosso M.-N."/>
            <person name="Henrissat B."/>
            <person name="Hibbett D."/>
            <person name="Martinez A.T."/>
            <person name="Grigoriev I.V."/>
        </authorList>
    </citation>
    <scope>NUCLEOTIDE SEQUENCE</scope>
    <source>
        <strain evidence="3">AH 40177</strain>
    </source>
</reference>
<accession>A0A9P5Q4A9</accession>
<dbReference type="SUPFAM" id="SSF56112">
    <property type="entry name" value="Protein kinase-like (PK-like)"/>
    <property type="match status" value="1"/>
</dbReference>
<evidence type="ECO:0000256" key="1">
    <source>
        <dbReference type="SAM" id="MobiDB-lite"/>
    </source>
</evidence>
<dbReference type="Pfam" id="PF17667">
    <property type="entry name" value="Pkinase_fungal"/>
    <property type="match status" value="1"/>
</dbReference>
<sequence length="505" mass="58505">MLNPVIEPTEAAGCVLSLHSRWRELGYESGILTEPILPFLNPSYFLKFILFLTYASKSQLGVDPTVTRFIYECEGSVNNIRYRFVVGGRTYETVGPPISEQRAYFIVSRSTRVWRVRRVELDGSLSKEEYVLKDVWLLDDTPLEHEIQNRVRERLGDDVWLLAKRYFLTITAEEVVRVDGEDDVTPLPARRHFRTRDNQTPLPRSPVNKVTVKLYRRKHVRVVFKEVCASVYELVDGGSLGRCLTDTVQGLKYLHQAGFVHRDISAGNCLYYEGRGIVADLEYCREYRSSSVHPKTGTPDFMATEYQLGKWFFTPLKSSKIPRSDDILYTRHLWFSVHYFHDLESVFWIYLWFIHFMVPSAHELNLDTLQWSRDRYFHHPISGSQYRSSLIMNEDGPDELEQDLSSIYTHQSHTPLLKPISLCKEISSAYKQLQRTEPEKLKGPDNVDFWRFKKESFAPGLYQTLTDSFQSLSGAYPELPMERVRLGEGQSAENSCDSRTGSSSR</sequence>
<dbReference type="InterPro" id="IPR011009">
    <property type="entry name" value="Kinase-like_dom_sf"/>
</dbReference>
<dbReference type="Gene3D" id="1.10.510.10">
    <property type="entry name" value="Transferase(Phosphotransferase) domain 1"/>
    <property type="match status" value="1"/>
</dbReference>
<feature type="domain" description="Protein kinase" evidence="2">
    <location>
        <begin position="104"/>
        <end position="382"/>
    </location>
</feature>
<dbReference type="OrthoDB" id="3271139at2759"/>
<organism evidence="3 4">
    <name type="scientific">Rhodocollybia butyracea</name>
    <dbReference type="NCBI Taxonomy" id="206335"/>
    <lineage>
        <taxon>Eukaryota</taxon>
        <taxon>Fungi</taxon>
        <taxon>Dikarya</taxon>
        <taxon>Basidiomycota</taxon>
        <taxon>Agaricomycotina</taxon>
        <taxon>Agaricomycetes</taxon>
        <taxon>Agaricomycetidae</taxon>
        <taxon>Agaricales</taxon>
        <taxon>Marasmiineae</taxon>
        <taxon>Omphalotaceae</taxon>
        <taxon>Rhodocollybia</taxon>
    </lineage>
</organism>
<dbReference type="GO" id="GO:0005524">
    <property type="term" value="F:ATP binding"/>
    <property type="evidence" value="ECO:0007669"/>
    <property type="project" value="InterPro"/>
</dbReference>
<dbReference type="Proteomes" id="UP000772434">
    <property type="component" value="Unassembled WGS sequence"/>
</dbReference>
<dbReference type="PANTHER" id="PTHR38248:SF2">
    <property type="entry name" value="FUNK1 11"/>
    <property type="match status" value="1"/>
</dbReference>
<name>A0A9P5Q4A9_9AGAR</name>
<dbReference type="PANTHER" id="PTHR38248">
    <property type="entry name" value="FUNK1 6"/>
    <property type="match status" value="1"/>
</dbReference>
<proteinExistence type="predicted"/>
<protein>
    <recommendedName>
        <fullName evidence="2">Protein kinase domain-containing protein</fullName>
    </recommendedName>
</protein>
<feature type="region of interest" description="Disordered" evidence="1">
    <location>
        <begin position="486"/>
        <end position="505"/>
    </location>
</feature>
<dbReference type="EMBL" id="JADNRY010000011">
    <property type="protein sequence ID" value="KAF9074801.1"/>
    <property type="molecule type" value="Genomic_DNA"/>
</dbReference>
<dbReference type="SMART" id="SM00220">
    <property type="entry name" value="S_TKc"/>
    <property type="match status" value="1"/>
</dbReference>